<keyword evidence="2" id="KW-1185">Reference proteome</keyword>
<evidence type="ECO:0000313" key="1">
    <source>
        <dbReference type="EMBL" id="GGJ84458.1"/>
    </source>
</evidence>
<organism evidence="1 2">
    <name type="scientific">Pilimelia anulata</name>
    <dbReference type="NCBI Taxonomy" id="53371"/>
    <lineage>
        <taxon>Bacteria</taxon>
        <taxon>Bacillati</taxon>
        <taxon>Actinomycetota</taxon>
        <taxon>Actinomycetes</taxon>
        <taxon>Micromonosporales</taxon>
        <taxon>Micromonosporaceae</taxon>
        <taxon>Pilimelia</taxon>
    </lineage>
</organism>
<name>A0A8J3B804_9ACTN</name>
<dbReference type="AlphaFoldDB" id="A0A8J3B804"/>
<comment type="caution">
    <text evidence="1">The sequence shown here is derived from an EMBL/GenBank/DDBJ whole genome shotgun (WGS) entry which is preliminary data.</text>
</comment>
<protein>
    <submittedName>
        <fullName evidence="1">Uncharacterized protein</fullName>
    </submittedName>
</protein>
<accession>A0A8J3B804</accession>
<reference evidence="1" key="1">
    <citation type="journal article" date="2014" name="Int. J. Syst. Evol. Microbiol.">
        <title>Complete genome sequence of Corynebacterium casei LMG S-19264T (=DSM 44701T), isolated from a smear-ripened cheese.</title>
        <authorList>
            <consortium name="US DOE Joint Genome Institute (JGI-PGF)"/>
            <person name="Walter F."/>
            <person name="Albersmeier A."/>
            <person name="Kalinowski J."/>
            <person name="Ruckert C."/>
        </authorList>
    </citation>
    <scope>NUCLEOTIDE SEQUENCE</scope>
    <source>
        <strain evidence="1">JCM 3090</strain>
    </source>
</reference>
<dbReference type="EMBL" id="BMQB01000002">
    <property type="protein sequence ID" value="GGJ84458.1"/>
    <property type="molecule type" value="Genomic_DNA"/>
</dbReference>
<reference evidence="1" key="2">
    <citation type="submission" date="2020-09" db="EMBL/GenBank/DDBJ databases">
        <authorList>
            <person name="Sun Q."/>
            <person name="Ohkuma M."/>
        </authorList>
    </citation>
    <scope>NUCLEOTIDE SEQUENCE</scope>
    <source>
        <strain evidence="1">JCM 3090</strain>
    </source>
</reference>
<dbReference type="Proteomes" id="UP000649739">
    <property type="component" value="Unassembled WGS sequence"/>
</dbReference>
<proteinExistence type="predicted"/>
<gene>
    <name evidence="1" type="ORF">GCM10010123_12640</name>
</gene>
<sequence length="68" mass="7133">MHSVVMSLSGSGVSYVWCVRRLRVESDADSCAGGPGPFANAVEAERVPGRVRTTAPRAGDARWAGEDA</sequence>
<evidence type="ECO:0000313" key="2">
    <source>
        <dbReference type="Proteomes" id="UP000649739"/>
    </source>
</evidence>